<proteinExistence type="predicted"/>
<dbReference type="EMBL" id="CP026113">
    <property type="protein sequence ID" value="AUT65079.1"/>
    <property type="molecule type" value="Genomic_DNA"/>
</dbReference>
<dbReference type="RefSeq" id="WP_042304872.1">
    <property type="nucleotide sequence ID" value="NZ_CP026113.1"/>
</dbReference>
<evidence type="ECO:0000313" key="1">
    <source>
        <dbReference type="EMBL" id="AUT65079.1"/>
    </source>
</evidence>
<gene>
    <name evidence="1" type="ORF">C2L65_36490</name>
</gene>
<reference evidence="1 2" key="1">
    <citation type="submission" date="2018-01" db="EMBL/GenBank/DDBJ databases">
        <title>Species boundaries and ecological features among Paraburkholderia terrae DSMZ17804T, P. hospita DSMZ17164T and P. caribensis DSMZ13236T.</title>
        <authorList>
            <person name="Pratama A.A."/>
        </authorList>
    </citation>
    <scope>NUCLEOTIDE SEQUENCE [LARGE SCALE GENOMIC DNA]</scope>
    <source>
        <strain evidence="1 2">DSM 17804</strain>
    </source>
</reference>
<name>A0A2I8EZZ3_9BURK</name>
<dbReference type="Proteomes" id="UP000243502">
    <property type="component" value="Chromosome 3"/>
</dbReference>
<dbReference type="KEGG" id="pter:C2L65_36490"/>
<organism evidence="1 2">
    <name type="scientific">Paraburkholderia terrae</name>
    <dbReference type="NCBI Taxonomy" id="311230"/>
    <lineage>
        <taxon>Bacteria</taxon>
        <taxon>Pseudomonadati</taxon>
        <taxon>Pseudomonadota</taxon>
        <taxon>Betaproteobacteria</taxon>
        <taxon>Burkholderiales</taxon>
        <taxon>Burkholderiaceae</taxon>
        <taxon>Paraburkholderia</taxon>
    </lineage>
</organism>
<dbReference type="OrthoDB" id="9769991at2"/>
<dbReference type="AlphaFoldDB" id="A0A2I8EZZ3"/>
<sequence length="373" mass="43096">MTTRKHQQQAPATLVHQDDADTLLLPNYCWHDENDSLMQAAIDSARILIDQYESGPHFYAHLDATVLSTWLEEDMPELVAGLREEGAYDTFQKQLSFYCERLSVAGALADSFLHETLDYAQDDYWDFDVERFFPGLLRRIQLGKVRKLEQLPTIVATLVDRFAHLRGLPFRDNYRTCLHARLPAERWDWCDLNQVKAANEKTAFLLRAEQFPMSLRMYTLERYVLVLNVPLEVDASALIRKTAYCEVGAAIAEANHVVAEIRFSQYVPALPFFDNLPTLKLFRQHIPVVYLFDDAPPLLVEYPFSWMADGAWFTREAYRIEDPYSPEYTTWAENRNVDALITEIRPMPLGAGPVKRASVYNGPYNDSWPEFPE</sequence>
<accession>A0A2I8EZZ3</accession>
<protein>
    <submittedName>
        <fullName evidence="1">Uncharacterized protein</fullName>
    </submittedName>
</protein>
<evidence type="ECO:0000313" key="2">
    <source>
        <dbReference type="Proteomes" id="UP000243502"/>
    </source>
</evidence>